<feature type="region of interest" description="Disordered" evidence="2">
    <location>
        <begin position="336"/>
        <end position="505"/>
    </location>
</feature>
<feature type="region of interest" description="Disordered" evidence="2">
    <location>
        <begin position="517"/>
        <end position="537"/>
    </location>
</feature>
<feature type="compositionally biased region" description="Basic and acidic residues" evidence="2">
    <location>
        <begin position="143"/>
        <end position="152"/>
    </location>
</feature>
<feature type="compositionally biased region" description="Polar residues" evidence="2">
    <location>
        <begin position="272"/>
        <end position="288"/>
    </location>
</feature>
<feature type="compositionally biased region" description="Polar residues" evidence="2">
    <location>
        <begin position="39"/>
        <end position="48"/>
    </location>
</feature>
<feature type="compositionally biased region" description="Low complexity" evidence="2">
    <location>
        <begin position="24"/>
        <end position="38"/>
    </location>
</feature>
<comment type="caution">
    <text evidence="4">The sequence shown here is derived from an EMBL/GenBank/DDBJ whole genome shotgun (WGS) entry which is preliminary data.</text>
</comment>
<feature type="compositionally biased region" description="Polar residues" evidence="2">
    <location>
        <begin position="154"/>
        <end position="168"/>
    </location>
</feature>
<evidence type="ECO:0000256" key="2">
    <source>
        <dbReference type="SAM" id="MobiDB-lite"/>
    </source>
</evidence>
<feature type="domain" description="NF-kappa-B-activating protein C-terminal" evidence="3">
    <location>
        <begin position="547"/>
        <end position="646"/>
    </location>
</feature>
<dbReference type="STRING" id="133412.A0A1R1YEJ9"/>
<gene>
    <name evidence="4" type="ORF">AYI70_g964</name>
</gene>
<feature type="compositionally biased region" description="Basic and acidic residues" evidence="2">
    <location>
        <begin position="73"/>
        <end position="133"/>
    </location>
</feature>
<feature type="region of interest" description="Disordered" evidence="2">
    <location>
        <begin position="1"/>
        <end position="288"/>
    </location>
</feature>
<comment type="similarity">
    <text evidence="1">Belongs to the NKAP family.</text>
</comment>
<accession>A0A1R1YEJ9</accession>
<protein>
    <submittedName>
        <fullName evidence="4">NKAP-like protein</fullName>
    </submittedName>
</protein>
<dbReference type="GO" id="GO:0003682">
    <property type="term" value="F:chromatin binding"/>
    <property type="evidence" value="ECO:0007669"/>
    <property type="project" value="InterPro"/>
</dbReference>
<proteinExistence type="inferred from homology"/>
<evidence type="ECO:0000256" key="1">
    <source>
        <dbReference type="ARBA" id="ARBA00009313"/>
    </source>
</evidence>
<keyword evidence="5" id="KW-1185">Reference proteome</keyword>
<dbReference type="AlphaFoldDB" id="A0A1R1YEJ9"/>
<evidence type="ECO:0000259" key="3">
    <source>
        <dbReference type="Pfam" id="PF06047"/>
    </source>
</evidence>
<reference evidence="4 5" key="1">
    <citation type="submission" date="2017-01" db="EMBL/GenBank/DDBJ databases">
        <authorList>
            <person name="Mah S.A."/>
            <person name="Swanson W.J."/>
            <person name="Moy G.W."/>
            <person name="Vacquier V.D."/>
        </authorList>
    </citation>
    <scope>NUCLEOTIDE SEQUENCE [LARGE SCALE GENOMIC DNA]</scope>
    <source>
        <strain evidence="4 5">GSMNP</strain>
    </source>
</reference>
<dbReference type="OrthoDB" id="273141at2759"/>
<dbReference type="InterPro" id="IPR040466">
    <property type="entry name" value="NKAP"/>
</dbReference>
<feature type="compositionally biased region" description="Basic residues" evidence="2">
    <location>
        <begin position="400"/>
        <end position="417"/>
    </location>
</feature>
<dbReference type="Proteomes" id="UP000187283">
    <property type="component" value="Unassembled WGS sequence"/>
</dbReference>
<feature type="compositionally biased region" description="Basic residues" evidence="2">
    <location>
        <begin position="234"/>
        <end position="252"/>
    </location>
</feature>
<dbReference type="PANTHER" id="PTHR13087:SF0">
    <property type="entry name" value="NFKB ACTIVATING PROTEIN LIKE"/>
    <property type="match status" value="1"/>
</dbReference>
<organism evidence="4 5">
    <name type="scientific">Smittium culicis</name>
    <dbReference type="NCBI Taxonomy" id="133412"/>
    <lineage>
        <taxon>Eukaryota</taxon>
        <taxon>Fungi</taxon>
        <taxon>Fungi incertae sedis</taxon>
        <taxon>Zoopagomycota</taxon>
        <taxon>Kickxellomycotina</taxon>
        <taxon>Harpellomycetes</taxon>
        <taxon>Harpellales</taxon>
        <taxon>Legeriomycetaceae</taxon>
        <taxon>Smittium</taxon>
    </lineage>
</organism>
<name>A0A1R1YEJ9_9FUNG</name>
<feature type="compositionally biased region" description="Basic and acidic residues" evidence="2">
    <location>
        <begin position="169"/>
        <end position="205"/>
    </location>
</feature>
<evidence type="ECO:0000313" key="5">
    <source>
        <dbReference type="Proteomes" id="UP000187283"/>
    </source>
</evidence>
<evidence type="ECO:0000313" key="4">
    <source>
        <dbReference type="EMBL" id="OMJ25337.1"/>
    </source>
</evidence>
<dbReference type="EMBL" id="LSSN01000188">
    <property type="protein sequence ID" value="OMJ25337.1"/>
    <property type="molecule type" value="Genomic_DNA"/>
</dbReference>
<dbReference type="GO" id="GO:0010468">
    <property type="term" value="P:regulation of gene expression"/>
    <property type="evidence" value="ECO:0007669"/>
    <property type="project" value="TreeGrafter"/>
</dbReference>
<dbReference type="InterPro" id="IPR009269">
    <property type="entry name" value="NKAP_C"/>
</dbReference>
<feature type="compositionally biased region" description="Basic and acidic residues" evidence="2">
    <location>
        <begin position="450"/>
        <end position="494"/>
    </location>
</feature>
<feature type="compositionally biased region" description="Basic and acidic residues" evidence="2">
    <location>
        <begin position="217"/>
        <end position="233"/>
    </location>
</feature>
<feature type="compositionally biased region" description="Basic residues" evidence="2">
    <location>
        <begin position="358"/>
        <end position="386"/>
    </location>
</feature>
<dbReference type="GO" id="GO:0005634">
    <property type="term" value="C:nucleus"/>
    <property type="evidence" value="ECO:0007669"/>
    <property type="project" value="TreeGrafter"/>
</dbReference>
<dbReference type="PANTHER" id="PTHR13087">
    <property type="entry name" value="NF-KAPPA B ACTIVATING PROTEIN"/>
    <property type="match status" value="1"/>
</dbReference>
<dbReference type="Pfam" id="PF06047">
    <property type="entry name" value="Nkap_C"/>
    <property type="match status" value="1"/>
</dbReference>
<sequence>MSSNTPPDPESDLSKKESHLKQTLKSNLPSQLSNSSNSYPDHSQNNRTIAAPRIASSPIISPALNSSSKYPNRRHEDMSKNRNRSVSRDRNNSRDDNRSRHRYRNESRTRNKHRDDSRVRHRNRGESSEDQRHRSTSKYKNNNRSDSRDKFRQVYTSDNNSRTITIKSRNAESPRRINSRDRREISRESSRDSYTKKNDSSDRYSGRNKRRSYSRNRLSDTNRFRSNSRDRSTDRHHRNSSRQHRNSYHRSSSRTQDSSKKYPRKNYHNENRNSYSKPNFNKNQISGNDQGYLEHRKELRDSAKVFVYAESPTVSEDEYQEKQERIVLKEYLKKMDSKGKNNPDLTDDSDDSSSSSTPRKKSKKKSSSSKSKKSKKKKSRKSRRPRSPSTSDYDTDSSHERRRKRSKKRSSKKHHSSSRSPSRERKRRSSKKYDSPSRSPSGERKRRSSRKYDSPSRSPSRERKSDNVKSTEKFESHDRGIEYSKESVSNKHIPEINSEDSSDEQVIWVEKPLESVPVKTDIPTNPNPKTFVGPEIPNLTEKQLDSKDFGNALLPGEGTAMAAYVQSGKRIPRRGEIGLKSEEITKFEDSGYVMSGSRHRRMNAVRLRKENQIISAEEKRQLLIYNQDERLKRESKIVSDFREILSSKFSDSKP</sequence>
<feature type="compositionally biased region" description="Low complexity" evidence="2">
    <location>
        <begin position="49"/>
        <end position="68"/>
    </location>
</feature>